<keyword evidence="1" id="KW-0472">Membrane</keyword>
<sequence length="197" mass="22850">MRKNRNSNIKMLLVVLAGIVVFIVVLLILTHNYKSDPNWLSFLGSYIGSFIGAAATFIAFYFTYKENQMESKRILEHIKEQERVSIQPFLTTYYNSNQAIFNEAKIEVDKDSIVGANQTIGKSIRKQMWIKNIGQASAIDVDVAYPGSEFRKNLGNIQKDEFFLLNIDIPYSIEKYNFSLWFFIRSWGTIFIVKKLY</sequence>
<keyword evidence="3" id="KW-1185">Reference proteome</keyword>
<accession>A0A078KN27</accession>
<keyword evidence="1" id="KW-1133">Transmembrane helix</keyword>
<protein>
    <submittedName>
        <fullName evidence="2">Uncharacterized protein</fullName>
    </submittedName>
</protein>
<gene>
    <name evidence="2" type="ORF">CCDG5_0783</name>
</gene>
<name>A0A078KN27_9FIRM</name>
<dbReference type="HOGENOM" id="CLU_1382014_0_0_9"/>
<proteinExistence type="predicted"/>
<dbReference type="KEGG" id="ccel:CCDG5_0783"/>
<feature type="transmembrane region" description="Helical" evidence="1">
    <location>
        <begin position="12"/>
        <end position="33"/>
    </location>
</feature>
<feature type="transmembrane region" description="Helical" evidence="1">
    <location>
        <begin position="39"/>
        <end position="64"/>
    </location>
</feature>
<dbReference type="EMBL" id="LM995447">
    <property type="protein sequence ID" value="CDZ23912.1"/>
    <property type="molecule type" value="Genomic_DNA"/>
</dbReference>
<dbReference type="PATRIC" id="fig|29343.3.peg.821"/>
<evidence type="ECO:0000313" key="3">
    <source>
        <dbReference type="Proteomes" id="UP000032431"/>
    </source>
</evidence>
<reference evidence="3" key="1">
    <citation type="submission" date="2014-07" db="EMBL/GenBank/DDBJ databases">
        <authorList>
            <person name="Wibberg D."/>
        </authorList>
    </citation>
    <scope>NUCLEOTIDE SEQUENCE [LARGE SCALE GENOMIC DNA]</scope>
    <source>
        <strain evidence="3">DG5</strain>
    </source>
</reference>
<evidence type="ECO:0000313" key="2">
    <source>
        <dbReference type="EMBL" id="CDZ23912.1"/>
    </source>
</evidence>
<keyword evidence="1" id="KW-0812">Transmembrane</keyword>
<organism evidence="2 3">
    <name type="scientific">[Clostridium] cellulosi</name>
    <dbReference type="NCBI Taxonomy" id="29343"/>
    <lineage>
        <taxon>Bacteria</taxon>
        <taxon>Bacillati</taxon>
        <taxon>Bacillota</taxon>
        <taxon>Clostridia</taxon>
        <taxon>Eubacteriales</taxon>
        <taxon>Oscillospiraceae</taxon>
        <taxon>Oscillospiraceae incertae sedis</taxon>
    </lineage>
</organism>
<evidence type="ECO:0000256" key="1">
    <source>
        <dbReference type="SAM" id="Phobius"/>
    </source>
</evidence>
<dbReference type="AlphaFoldDB" id="A0A078KN27"/>
<dbReference type="Proteomes" id="UP000032431">
    <property type="component" value="Chromosome I"/>
</dbReference>